<feature type="binding site" evidence="12">
    <location>
        <position position="289"/>
    </location>
    <ligand>
        <name>Mg(2+)</name>
        <dbReference type="ChEBI" id="CHEBI:18420"/>
    </ligand>
</feature>
<evidence type="ECO:0000259" key="13">
    <source>
        <dbReference type="PROSITE" id="PS50991"/>
    </source>
</evidence>
<dbReference type="PROSITE" id="PS00815">
    <property type="entry name" value="AIPM_HOMOCIT_SYNTH_1"/>
    <property type="match status" value="1"/>
</dbReference>
<evidence type="ECO:0000256" key="4">
    <source>
        <dbReference type="ARBA" id="ARBA00012973"/>
    </source>
</evidence>
<evidence type="ECO:0000256" key="1">
    <source>
        <dbReference type="ARBA" id="ARBA00000064"/>
    </source>
</evidence>
<dbReference type="GO" id="GO:0009098">
    <property type="term" value="P:L-leucine biosynthetic process"/>
    <property type="evidence" value="ECO:0007669"/>
    <property type="project" value="UniProtKB-UniRule"/>
</dbReference>
<comment type="pathway">
    <text evidence="2 12">Amino-acid biosynthesis; L-leucine biosynthesis; L-leucine from 3-methyl-2-oxobutanoate: step 1/4.</text>
</comment>
<evidence type="ECO:0000256" key="7">
    <source>
        <dbReference type="ARBA" id="ARBA00022605"/>
    </source>
</evidence>
<evidence type="ECO:0000256" key="9">
    <source>
        <dbReference type="ARBA" id="ARBA00022723"/>
    </source>
</evidence>
<dbReference type="Gene3D" id="3.30.160.270">
    <property type="match status" value="1"/>
</dbReference>
<dbReference type="InterPro" id="IPR005668">
    <property type="entry name" value="IPM_Synthase"/>
</dbReference>
<evidence type="ECO:0000256" key="6">
    <source>
        <dbReference type="ARBA" id="ARBA00022490"/>
    </source>
</evidence>
<dbReference type="UniPathway" id="UPA00048">
    <property type="reaction ID" value="UER00070"/>
</dbReference>
<keyword evidence="11 12" id="KW-0100">Branched-chain amino acid biosynthesis</keyword>
<dbReference type="OrthoDB" id="9803573at2"/>
<dbReference type="PANTHER" id="PTHR46911:SF1">
    <property type="entry name" value="2-ISOPROPYLMALATE SYNTHASE"/>
    <property type="match status" value="1"/>
</dbReference>
<evidence type="ECO:0000256" key="5">
    <source>
        <dbReference type="ARBA" id="ARBA00022430"/>
    </source>
</evidence>
<evidence type="ECO:0000256" key="8">
    <source>
        <dbReference type="ARBA" id="ARBA00022679"/>
    </source>
</evidence>
<keyword evidence="9 12" id="KW-0479">Metal-binding</keyword>
<evidence type="ECO:0000256" key="3">
    <source>
        <dbReference type="ARBA" id="ARBA00009767"/>
    </source>
</evidence>
<dbReference type="SMART" id="SM00917">
    <property type="entry name" value="LeuA_dimer"/>
    <property type="match status" value="1"/>
</dbReference>
<dbReference type="InterPro" id="IPR036230">
    <property type="entry name" value="LeuA_allosteric_dom_sf"/>
</dbReference>
<sequence length="582" mass="63856">MRNAQKPSGMPIHRYLPFHEQIEVELPDRSWPDKRITKAPRWCAVDLRDGNQALIDPMSPARKLRMFDLLVRMGYKEIEVGFPSASQTDFDFVRQLIEGNHIPDDVTIQVLTQAREHLIERTYEALMGAKQAIVHLYNSTSVLQRRVVFNEDQDGVMAIATQGALLCKKYQETLADTKITYEYSPESFTGTELDYAVRVCNAVADIFEASADNQVIVNLPATVEMITPNVYADSIEWMSRNLHPREGIILSLHPHNDRGTGVAAAELGYLAGADRIEGCLFGNGERTGNVDLVTLGLNLFSQGVDPMIDFSNIDEIRRTVEYCNQLPVPERLPYGGDLVFTAFSGSHQDAIKKGFEALERDAAAAGKDSKDMVWAVPYLPVDPKDLGRSYEAVIRVNSQSGKGGVAYLLKSEHNLDLPRRAQIEFSSVIQRRTDTAGGEVSGGELWNIFIDEYLPSPAESAAGQWGRYTLGATNVEAGDDGSTTLSATMVIDGVEQRRSGTGNGPIAALLTILREDGVDLRVLDYTEHALSEGGSAQAAAYVECAVGDRVLWGVGIDPNTTTSSLKAVISAVNRAIRDSQES</sequence>
<organism evidence="14 15">
    <name type="scientific">Psychromicrobium lacuslunae</name>
    <dbReference type="NCBI Taxonomy" id="1618207"/>
    <lineage>
        <taxon>Bacteria</taxon>
        <taxon>Bacillati</taxon>
        <taxon>Actinomycetota</taxon>
        <taxon>Actinomycetes</taxon>
        <taxon>Micrococcales</taxon>
        <taxon>Micrococcaceae</taxon>
        <taxon>Psychromicrobium</taxon>
    </lineage>
</organism>
<evidence type="ECO:0000256" key="2">
    <source>
        <dbReference type="ARBA" id="ARBA00004689"/>
    </source>
</evidence>
<dbReference type="GO" id="GO:0005737">
    <property type="term" value="C:cytoplasm"/>
    <property type="evidence" value="ECO:0007669"/>
    <property type="project" value="UniProtKB-SubCell"/>
</dbReference>
<dbReference type="InterPro" id="IPR013709">
    <property type="entry name" value="2-isopropylmalate_synth_dimer"/>
</dbReference>
<dbReference type="Proteomes" id="UP000061839">
    <property type="component" value="Chromosome"/>
</dbReference>
<keyword evidence="5 12" id="KW-0432">Leucine biosynthesis</keyword>
<comment type="catalytic activity">
    <reaction evidence="1 12">
        <text>3-methyl-2-oxobutanoate + acetyl-CoA + H2O = (2S)-2-isopropylmalate + CoA + H(+)</text>
        <dbReference type="Rhea" id="RHEA:21524"/>
        <dbReference type="ChEBI" id="CHEBI:1178"/>
        <dbReference type="ChEBI" id="CHEBI:11851"/>
        <dbReference type="ChEBI" id="CHEBI:15377"/>
        <dbReference type="ChEBI" id="CHEBI:15378"/>
        <dbReference type="ChEBI" id="CHEBI:57287"/>
        <dbReference type="ChEBI" id="CHEBI:57288"/>
        <dbReference type="EC" id="2.3.3.13"/>
    </reaction>
</comment>
<dbReference type="Pfam" id="PF22615">
    <property type="entry name" value="IPMS_D2"/>
    <property type="match status" value="1"/>
</dbReference>
<feature type="binding site" evidence="12">
    <location>
        <position position="253"/>
    </location>
    <ligand>
        <name>Mg(2+)</name>
        <dbReference type="ChEBI" id="CHEBI:18420"/>
    </ligand>
</feature>
<keyword evidence="8 12" id="KW-0808">Transferase</keyword>
<dbReference type="FunFam" id="3.30.160.270:FF:000006">
    <property type="entry name" value="2-isopropylmalate synthase"/>
    <property type="match status" value="1"/>
</dbReference>
<dbReference type="Pfam" id="PF08502">
    <property type="entry name" value="LeuA_dimer"/>
    <property type="match status" value="1"/>
</dbReference>
<feature type="region of interest" description="Regulatory domain" evidence="12">
    <location>
        <begin position="456"/>
        <end position="582"/>
    </location>
</feature>
<evidence type="ECO:0000256" key="11">
    <source>
        <dbReference type="ARBA" id="ARBA00023304"/>
    </source>
</evidence>
<dbReference type="HAMAP" id="MF_00572">
    <property type="entry name" value="LeuA_type2"/>
    <property type="match status" value="1"/>
</dbReference>
<dbReference type="Pfam" id="PF00682">
    <property type="entry name" value="HMGL-like"/>
    <property type="match status" value="1"/>
</dbReference>
<evidence type="ECO:0000256" key="10">
    <source>
        <dbReference type="ARBA" id="ARBA00022842"/>
    </source>
</evidence>
<feature type="binding site" evidence="12">
    <location>
        <position position="255"/>
    </location>
    <ligand>
        <name>Mg(2+)</name>
        <dbReference type="ChEBI" id="CHEBI:18420"/>
    </ligand>
</feature>
<dbReference type="STRING" id="1618207.UM93_04930"/>
<dbReference type="InterPro" id="IPR000891">
    <property type="entry name" value="PYR_CT"/>
</dbReference>
<dbReference type="InterPro" id="IPR002034">
    <property type="entry name" value="AIPM/Hcit_synth_CS"/>
</dbReference>
<name>A0A0D4BY55_9MICC</name>
<dbReference type="HOGENOM" id="CLU_004588_3_0_11"/>
<dbReference type="SUPFAM" id="SSF51569">
    <property type="entry name" value="Aldolase"/>
    <property type="match status" value="1"/>
</dbReference>
<dbReference type="InterPro" id="IPR054692">
    <property type="entry name" value="LeuA-like_post-cat"/>
</dbReference>
<comment type="cofactor">
    <cofactor evidence="12">
        <name>Mg(2+)</name>
        <dbReference type="ChEBI" id="CHEBI:18420"/>
    </cofactor>
</comment>
<dbReference type="AlphaFoldDB" id="A0A0D4BY55"/>
<dbReference type="Gene3D" id="3.20.20.70">
    <property type="entry name" value="Aldolase class I"/>
    <property type="match status" value="1"/>
</dbReference>
<comment type="subcellular location">
    <subcellularLocation>
        <location evidence="12">Cytoplasm</location>
    </subcellularLocation>
</comment>
<feature type="domain" description="Pyruvate carboxyltransferase" evidence="13">
    <location>
        <begin position="40"/>
        <end position="314"/>
    </location>
</feature>
<protein>
    <recommendedName>
        <fullName evidence="4 12">2-isopropylmalate synthase</fullName>
        <ecNumber evidence="4 12">2.3.3.13</ecNumber>
    </recommendedName>
    <alternativeName>
        <fullName evidence="12">Alpha-IPM synthase</fullName>
    </alternativeName>
    <alternativeName>
        <fullName evidence="12">Alpha-isopropylmalate synthase</fullName>
    </alternativeName>
</protein>
<dbReference type="SUPFAM" id="SSF110921">
    <property type="entry name" value="2-isopropylmalate synthase LeuA, allosteric (dimerisation) domain"/>
    <property type="match status" value="1"/>
</dbReference>
<comment type="function">
    <text evidence="12">Catalyzes the condensation of the acetyl group of acetyl-CoA with 3-methyl-2-oxobutanoate (2-ketoisovalerate) to form 3-carboxy-3-hydroxy-4-methylpentanoate (2-isopropylmalate).</text>
</comment>
<dbReference type="GO" id="GO:0000287">
    <property type="term" value="F:magnesium ion binding"/>
    <property type="evidence" value="ECO:0007669"/>
    <property type="project" value="UniProtKB-UniRule"/>
</dbReference>
<keyword evidence="6 12" id="KW-0963">Cytoplasm</keyword>
<evidence type="ECO:0000256" key="12">
    <source>
        <dbReference type="HAMAP-Rule" id="MF_00572"/>
    </source>
</evidence>
<dbReference type="FunFam" id="3.20.20.70:FF:000045">
    <property type="entry name" value="2-isopropylmalate synthase"/>
    <property type="match status" value="1"/>
</dbReference>
<dbReference type="EC" id="2.3.3.13" evidence="4 12"/>
<proteinExistence type="inferred from homology"/>
<gene>
    <name evidence="12" type="primary">leuA</name>
    <name evidence="14" type="ORF">UM93_04930</name>
</gene>
<dbReference type="InterPro" id="IPR039371">
    <property type="entry name" value="LeuA_N_DRE-TIM"/>
</dbReference>
<feature type="binding site" evidence="12">
    <location>
        <position position="49"/>
    </location>
    <ligand>
        <name>Mg(2+)</name>
        <dbReference type="ChEBI" id="CHEBI:18420"/>
    </ligand>
</feature>
<dbReference type="NCBIfam" id="TIGR00970">
    <property type="entry name" value="leuA_yeast"/>
    <property type="match status" value="1"/>
</dbReference>
<dbReference type="SUPFAM" id="SSF89000">
    <property type="entry name" value="post-HMGL domain-like"/>
    <property type="match status" value="1"/>
</dbReference>
<dbReference type="InterPro" id="IPR013785">
    <property type="entry name" value="Aldolase_TIM"/>
</dbReference>
<dbReference type="PATRIC" id="fig|1618207.4.peg.1003"/>
<dbReference type="PROSITE" id="PS00816">
    <property type="entry name" value="AIPM_HOMOCIT_SYNTH_2"/>
    <property type="match status" value="1"/>
</dbReference>
<dbReference type="GO" id="GO:0003985">
    <property type="term" value="F:acetyl-CoA C-acetyltransferase activity"/>
    <property type="evidence" value="ECO:0007669"/>
    <property type="project" value="UniProtKB-UniRule"/>
</dbReference>
<reference evidence="14 15" key="1">
    <citation type="journal article" date="2015" name="Genome Announc.">
        <title>Complete Genome Sequencing of Protease-Producing Novel Arthrobacter sp. Strain IHBB 11108 Using PacBio Single-Molecule Real-Time Sequencing Technology.</title>
        <authorList>
            <person name="Kiran S."/>
            <person name="Swarnkar M.K."/>
            <person name="Pal M."/>
            <person name="Thakur R."/>
            <person name="Tewari R."/>
            <person name="Singh A.K."/>
            <person name="Gulati A."/>
        </authorList>
    </citation>
    <scope>NUCLEOTIDE SEQUENCE [LARGE SCALE GENOMIC DNA]</scope>
    <source>
        <strain evidence="14 15">IHBB 11108</strain>
    </source>
</reference>
<keyword evidence="7 12" id="KW-0028">Amino-acid biosynthesis</keyword>
<dbReference type="GO" id="GO:0003852">
    <property type="term" value="F:2-isopropylmalate synthase activity"/>
    <property type="evidence" value="ECO:0007669"/>
    <property type="project" value="UniProtKB-UniRule"/>
</dbReference>
<evidence type="ECO:0000313" key="15">
    <source>
        <dbReference type="Proteomes" id="UP000061839"/>
    </source>
</evidence>
<dbReference type="CDD" id="cd07942">
    <property type="entry name" value="DRE_TIM_LeuA"/>
    <property type="match status" value="1"/>
</dbReference>
<accession>A0A0D4BY55</accession>
<keyword evidence="10 12" id="KW-0460">Magnesium</keyword>
<keyword evidence="15" id="KW-1185">Reference proteome</keyword>
<dbReference type="RefSeq" id="WP_045074051.1">
    <property type="nucleotide sequence ID" value="NZ_CP011005.1"/>
</dbReference>
<evidence type="ECO:0000313" key="14">
    <source>
        <dbReference type="EMBL" id="AJT41021.1"/>
    </source>
</evidence>
<dbReference type="EMBL" id="CP011005">
    <property type="protein sequence ID" value="AJT41021.1"/>
    <property type="molecule type" value="Genomic_DNA"/>
</dbReference>
<comment type="similarity">
    <text evidence="3 12">Belongs to the alpha-IPM synthase/homocitrate synthase family. LeuA type 2 subfamily.</text>
</comment>
<dbReference type="KEGG" id="ari:UM93_04930"/>
<dbReference type="PROSITE" id="PS50991">
    <property type="entry name" value="PYR_CT"/>
    <property type="match status" value="1"/>
</dbReference>
<dbReference type="PANTHER" id="PTHR46911">
    <property type="match status" value="1"/>
</dbReference>
<dbReference type="NCBIfam" id="NF002991">
    <property type="entry name" value="PRK03739.1"/>
    <property type="match status" value="1"/>
</dbReference>
<comment type="subunit">
    <text evidence="12">Homodimer.</text>
</comment>